<evidence type="ECO:0000313" key="3">
    <source>
        <dbReference type="Proteomes" id="UP001611494"/>
    </source>
</evidence>
<dbReference type="InterPro" id="IPR045596">
    <property type="entry name" value="DUF6459"/>
</dbReference>
<accession>A0ABW7W2H3</accession>
<comment type="caution">
    <text evidence="2">The sequence shown here is derived from an EMBL/GenBank/DDBJ whole genome shotgun (WGS) entry which is preliminary data.</text>
</comment>
<reference evidence="2 3" key="1">
    <citation type="submission" date="2024-10" db="EMBL/GenBank/DDBJ databases">
        <title>The Natural Products Discovery Center: Release of the First 8490 Sequenced Strains for Exploring Actinobacteria Biosynthetic Diversity.</title>
        <authorList>
            <person name="Kalkreuter E."/>
            <person name="Kautsar S.A."/>
            <person name="Yang D."/>
            <person name="Bader C.D."/>
            <person name="Teijaro C.N."/>
            <person name="Fluegel L."/>
            <person name="Davis C.M."/>
            <person name="Simpson J.R."/>
            <person name="Lauterbach L."/>
            <person name="Steele A.D."/>
            <person name="Gui C."/>
            <person name="Meng S."/>
            <person name="Li G."/>
            <person name="Viehrig K."/>
            <person name="Ye F."/>
            <person name="Su P."/>
            <person name="Kiefer A.F."/>
            <person name="Nichols A."/>
            <person name="Cepeda A.J."/>
            <person name="Yan W."/>
            <person name="Fan B."/>
            <person name="Jiang Y."/>
            <person name="Adhikari A."/>
            <person name="Zheng C.-J."/>
            <person name="Schuster L."/>
            <person name="Cowan T.M."/>
            <person name="Smanski M.J."/>
            <person name="Chevrette M.G."/>
            <person name="De Carvalho L.P.S."/>
            <person name="Shen B."/>
        </authorList>
    </citation>
    <scope>NUCLEOTIDE SEQUENCE [LARGE SCALE GENOMIC DNA]</scope>
    <source>
        <strain evidence="2 3">NPDC019377</strain>
    </source>
</reference>
<evidence type="ECO:0000256" key="1">
    <source>
        <dbReference type="SAM" id="MobiDB-lite"/>
    </source>
</evidence>
<dbReference type="EMBL" id="JBIRYL010000010">
    <property type="protein sequence ID" value="MFI2233004.1"/>
    <property type="molecule type" value="Genomic_DNA"/>
</dbReference>
<gene>
    <name evidence="2" type="ORF">ACH49Z_24435</name>
</gene>
<feature type="compositionally biased region" description="Pro residues" evidence="1">
    <location>
        <begin position="1"/>
        <end position="11"/>
    </location>
</feature>
<feature type="region of interest" description="Disordered" evidence="1">
    <location>
        <begin position="1"/>
        <end position="62"/>
    </location>
</feature>
<keyword evidence="3" id="KW-1185">Reference proteome</keyword>
<sequence length="170" mass="18012">MPDSGPAPRPCTPAETRTGERAAARPSSAGACASRPDRKTLRRNHSAPAGVRRAGHYAHRTSEPAGARAFATTSVRILLEVLDRRRPVAQLTALCTPALVCAIGALVAGDHAPGRTLGSAVPGNVRLFQVEERAAEVVATYQRGPRRLVLAGRIERGSSTPWKVTALRIL</sequence>
<dbReference type="RefSeq" id="WP_397064960.1">
    <property type="nucleotide sequence ID" value="NZ_JBIRYL010000010.1"/>
</dbReference>
<feature type="compositionally biased region" description="Low complexity" evidence="1">
    <location>
        <begin position="24"/>
        <end position="34"/>
    </location>
</feature>
<dbReference type="Pfam" id="PF20060">
    <property type="entry name" value="DUF6459"/>
    <property type="match status" value="1"/>
</dbReference>
<dbReference type="Proteomes" id="UP001611494">
    <property type="component" value="Unassembled WGS sequence"/>
</dbReference>
<organism evidence="2 3">
    <name type="scientific">Nocardia testacea</name>
    <dbReference type="NCBI Taxonomy" id="248551"/>
    <lineage>
        <taxon>Bacteria</taxon>
        <taxon>Bacillati</taxon>
        <taxon>Actinomycetota</taxon>
        <taxon>Actinomycetes</taxon>
        <taxon>Mycobacteriales</taxon>
        <taxon>Nocardiaceae</taxon>
        <taxon>Nocardia</taxon>
    </lineage>
</organism>
<protein>
    <submittedName>
        <fullName evidence="2">Rv3235 family protein</fullName>
    </submittedName>
</protein>
<name>A0ABW7W2H3_9NOCA</name>
<proteinExistence type="predicted"/>
<evidence type="ECO:0000313" key="2">
    <source>
        <dbReference type="EMBL" id="MFI2233004.1"/>
    </source>
</evidence>